<feature type="region of interest" description="Disordered" evidence="1">
    <location>
        <begin position="675"/>
        <end position="697"/>
    </location>
</feature>
<organism evidence="2">
    <name type="scientific">Tetraselmis chuii</name>
    <dbReference type="NCBI Taxonomy" id="63592"/>
    <lineage>
        <taxon>Eukaryota</taxon>
        <taxon>Viridiplantae</taxon>
        <taxon>Chlorophyta</taxon>
        <taxon>core chlorophytes</taxon>
        <taxon>Chlorodendrophyceae</taxon>
        <taxon>Chlorodendrales</taxon>
        <taxon>Chlorodendraceae</taxon>
        <taxon>Tetraselmis</taxon>
    </lineage>
</organism>
<feature type="region of interest" description="Disordered" evidence="1">
    <location>
        <begin position="261"/>
        <end position="280"/>
    </location>
</feature>
<sequence length="914" mass="96546">MSGRGTTSLYGKRLPHIELDRVQHTRLNKPEPLPSRGTRGHVKLALYDGDIGAYKLTAAGESQLSVLRQLLQARHLDAVLSELGQKGGGSAMQHPALRLAELPEVLPLATAILSAFMEGVAKDAWELLAKVASSMETLQEAVAGDVAPMRRAAGALLATLQQLAALQDVPAVLLGKMPPRQLRELAGDAMDNFEEALVRMLAALQAGTAEIEEGLRNSLPEGSGGAMESLDARAQWLEAFGTYWRLQRCTDVVSRWGGRPKQQRHSIFESEPDASGQNSRAAGRPAALLRRYAALRASQLLPPPLDVDAARRLPLACTAELRQLNTVLLPGTPRWGAGCPVIFRGTVPCINLCADAAGAAAGCLPSDPLVPVSAAPITCLLGDVSLQWRSRPLTTHLQADAVEAAASREGWAEEALALTRFTYAELLTEVATRLRRERPHEAVTMGWRLLTASPAGASSFTTATEGVDSASRAWSWAVAVVEVTAGDGVPTGDSRQGNVVEGWAAKMSVFADSVKGNALALPPGLSGSFVSAPTTAALEALAVLRRGLTGDEQRRGASAFGDACVAHDMEEVLQMATATLRAAVNWAAHQPKLFPSSATLQGLCLLHSDSLQLADATASLLDSVEEQSSLGSEGRRVATADGVTLAACDDAGRMYGPGTSVDTAGAGFRAALSSADDRGTGETRTQGGACWRAGTPSTSLRPVPAEAALLSTLRQQFSALQLRVGALTDMLAEEFREAARGIWTNFPVAGWDVGLGPTAPSEGAKTVARQLLQPLQSALCVLDRRSADTLFPAAVSAAVHAELQAVAEGMAGSKRLASSRITGQQLQVDAQMVWQSFMTGEAAARGREGCIEQGKEMSKELTLDASALDRAAPVFKRLNLVAELLMAPVAALKDEGAAWRRLPDSDKWLHLRKG</sequence>
<name>A0A7S1X330_9CHLO</name>
<proteinExistence type="predicted"/>
<accession>A0A7S1X330</accession>
<evidence type="ECO:0000313" key="2">
    <source>
        <dbReference type="EMBL" id="CAD9205303.1"/>
    </source>
</evidence>
<evidence type="ECO:0000256" key="1">
    <source>
        <dbReference type="SAM" id="MobiDB-lite"/>
    </source>
</evidence>
<dbReference type="EMBL" id="HBGG01014815">
    <property type="protein sequence ID" value="CAD9205303.1"/>
    <property type="molecule type" value="Transcribed_RNA"/>
</dbReference>
<reference evidence="2" key="1">
    <citation type="submission" date="2021-01" db="EMBL/GenBank/DDBJ databases">
        <authorList>
            <person name="Corre E."/>
            <person name="Pelletier E."/>
            <person name="Niang G."/>
            <person name="Scheremetjew M."/>
            <person name="Finn R."/>
            <person name="Kale V."/>
            <person name="Holt S."/>
            <person name="Cochrane G."/>
            <person name="Meng A."/>
            <person name="Brown T."/>
            <person name="Cohen L."/>
        </authorList>
    </citation>
    <scope>NUCLEOTIDE SEQUENCE</scope>
    <source>
        <strain evidence="2">PLY429</strain>
    </source>
</reference>
<gene>
    <name evidence="2" type="ORF">TCHU04912_LOCUS7539</name>
</gene>
<protein>
    <submittedName>
        <fullName evidence="2">Uncharacterized protein</fullName>
    </submittedName>
</protein>
<dbReference type="AlphaFoldDB" id="A0A7S1X330"/>